<protein>
    <recommendedName>
        <fullName evidence="13">Inosine triphosphate pyrophosphatase</fullName>
        <shortName evidence="13">ITPase</shortName>
        <shortName evidence="13">Inosine triphosphatase</shortName>
        <ecNumber evidence="13">3.6.1.66</ecNumber>
    </recommendedName>
    <alternativeName>
        <fullName evidence="13">Non-canonical purine NTP pyrophosphatase</fullName>
    </alternativeName>
    <alternativeName>
        <fullName evidence="13">Non-standard purine NTP pyrophosphatase</fullName>
    </alternativeName>
    <alternativeName>
        <fullName evidence="13">Nucleoside-triphosphate diphosphatase</fullName>
    </alternativeName>
    <alternativeName>
        <fullName evidence="13">Nucleoside-triphosphate pyrophosphatase</fullName>
        <shortName evidence="13">NTPase</shortName>
    </alternativeName>
    <alternativeName>
        <fullName evidence="13">XTP/dITP diphosphatase</fullName>
    </alternativeName>
</protein>
<dbReference type="FunCoup" id="A0A0V0R435">
    <property type="interactions" value="292"/>
</dbReference>
<dbReference type="GO" id="GO:0035870">
    <property type="term" value="F:dITP diphosphatase activity"/>
    <property type="evidence" value="ECO:0007669"/>
    <property type="project" value="UniProtKB-UniRule"/>
</dbReference>
<feature type="binding site" evidence="13">
    <location>
        <position position="169"/>
    </location>
    <ligand>
        <name>ITP</name>
        <dbReference type="ChEBI" id="CHEBI:61402"/>
    </ligand>
</feature>
<dbReference type="PANTHER" id="PTHR11067">
    <property type="entry name" value="INOSINE TRIPHOSPHATE PYROPHOSPHATASE/HAM1 PROTEIN"/>
    <property type="match status" value="1"/>
</dbReference>
<dbReference type="SUPFAM" id="SSF52972">
    <property type="entry name" value="ITPase-like"/>
    <property type="match status" value="1"/>
</dbReference>
<comment type="subunit">
    <text evidence="13">Homodimer.</text>
</comment>
<dbReference type="Pfam" id="PF01725">
    <property type="entry name" value="Ham1p_like"/>
    <property type="match status" value="1"/>
</dbReference>
<keyword evidence="7 13" id="KW-0460">Magnesium</keyword>
<feature type="binding site" evidence="13">
    <location>
        <position position="38"/>
    </location>
    <ligand>
        <name>Mg(2+)</name>
        <dbReference type="ChEBI" id="CHEBI:18420"/>
    </ligand>
</feature>
<evidence type="ECO:0000256" key="1">
    <source>
        <dbReference type="ARBA" id="ARBA00004496"/>
    </source>
</evidence>
<evidence type="ECO:0000313" key="15">
    <source>
        <dbReference type="EMBL" id="KRX09239.1"/>
    </source>
</evidence>
<dbReference type="GO" id="GO:0000166">
    <property type="term" value="F:nucleotide binding"/>
    <property type="evidence" value="ECO:0007669"/>
    <property type="project" value="UniProtKB-KW"/>
</dbReference>
<evidence type="ECO:0000256" key="4">
    <source>
        <dbReference type="ARBA" id="ARBA00022723"/>
    </source>
</evidence>
<proteinExistence type="inferred from homology"/>
<dbReference type="GO" id="GO:0036222">
    <property type="term" value="F:XTP diphosphatase activity"/>
    <property type="evidence" value="ECO:0007669"/>
    <property type="project" value="UniProtKB-UniRule"/>
</dbReference>
<dbReference type="NCBIfam" id="TIGR00042">
    <property type="entry name" value="RdgB/HAM1 family non-canonical purine NTP pyrophosphatase"/>
    <property type="match status" value="1"/>
</dbReference>
<keyword evidence="13" id="KW-0464">Manganese</keyword>
<dbReference type="EMBL" id="LDAU01000053">
    <property type="protein sequence ID" value="KRX09239.1"/>
    <property type="molecule type" value="Genomic_DNA"/>
</dbReference>
<dbReference type="FunFam" id="3.90.950.10:FF:000003">
    <property type="entry name" value="Inosine triphosphate pyrophosphatase"/>
    <property type="match status" value="1"/>
</dbReference>
<evidence type="ECO:0000256" key="3">
    <source>
        <dbReference type="ARBA" id="ARBA00022490"/>
    </source>
</evidence>
<evidence type="ECO:0000256" key="13">
    <source>
        <dbReference type="HAMAP-Rule" id="MF_03148"/>
    </source>
</evidence>
<comment type="catalytic activity">
    <reaction evidence="12">
        <text>N(6)-hydroxy-dATP + H2O = N(6)-hydroxy-dAMP + diphosphate + H(+)</text>
        <dbReference type="Rhea" id="RHEA:83971"/>
        <dbReference type="ChEBI" id="CHEBI:15377"/>
        <dbReference type="ChEBI" id="CHEBI:15378"/>
        <dbReference type="ChEBI" id="CHEBI:33019"/>
        <dbReference type="ChEBI" id="CHEBI:233529"/>
        <dbReference type="ChEBI" id="CHEBI:233530"/>
    </reaction>
    <physiologicalReaction direction="left-to-right" evidence="12">
        <dbReference type="Rhea" id="RHEA:83972"/>
    </physiologicalReaction>
</comment>
<dbReference type="EC" id="3.6.1.66" evidence="13"/>
<evidence type="ECO:0000256" key="11">
    <source>
        <dbReference type="ARBA" id="ARBA00093255"/>
    </source>
</evidence>
<dbReference type="InParanoid" id="A0A0V0R435"/>
<evidence type="ECO:0000256" key="7">
    <source>
        <dbReference type="ARBA" id="ARBA00022842"/>
    </source>
</evidence>
<dbReference type="Proteomes" id="UP000054937">
    <property type="component" value="Unassembled WGS sequence"/>
</dbReference>
<comment type="catalytic activity">
    <reaction evidence="11">
        <text>dITP + H2O = dIMP + diphosphate + H(+)</text>
        <dbReference type="Rhea" id="RHEA:28342"/>
        <dbReference type="ChEBI" id="CHEBI:15377"/>
        <dbReference type="ChEBI" id="CHEBI:15378"/>
        <dbReference type="ChEBI" id="CHEBI:33019"/>
        <dbReference type="ChEBI" id="CHEBI:61194"/>
        <dbReference type="ChEBI" id="CHEBI:61382"/>
        <dbReference type="EC" id="3.6.1.66"/>
    </reaction>
    <physiologicalReaction direction="left-to-right" evidence="11">
        <dbReference type="Rhea" id="RHEA:28343"/>
    </physiologicalReaction>
</comment>
<comment type="cofactor">
    <cofactor evidence="13">
        <name>Mg(2+)</name>
        <dbReference type="ChEBI" id="CHEBI:18420"/>
    </cofactor>
    <cofactor evidence="13">
        <name>Mn(2+)</name>
        <dbReference type="ChEBI" id="CHEBI:29035"/>
    </cofactor>
    <text evidence="13">Binds 1 divalent metal cation per subunit; can use either Mg(2+) or Mn(2+).</text>
</comment>
<dbReference type="GO" id="GO:0036220">
    <property type="term" value="F:ITP diphosphatase activity"/>
    <property type="evidence" value="ECO:0007669"/>
    <property type="project" value="UniProtKB-UniRule"/>
</dbReference>
<comment type="subcellular location">
    <subcellularLocation>
        <location evidence="1 13">Cytoplasm</location>
    </subcellularLocation>
</comment>
<dbReference type="PANTHER" id="PTHR11067:SF9">
    <property type="entry name" value="INOSINE TRIPHOSPHATE PYROPHOSPHATASE"/>
    <property type="match status" value="1"/>
</dbReference>
<keyword evidence="16" id="KW-1185">Reference proteome</keyword>
<feature type="binding site" evidence="13">
    <location>
        <begin position="12"/>
        <end position="17"/>
    </location>
    <ligand>
        <name>ITP</name>
        <dbReference type="ChEBI" id="CHEBI:61402"/>
    </ligand>
</feature>
<dbReference type="InterPro" id="IPR027502">
    <property type="entry name" value="ITPase"/>
</dbReference>
<evidence type="ECO:0000256" key="5">
    <source>
        <dbReference type="ARBA" id="ARBA00022741"/>
    </source>
</evidence>
<feature type="binding site" evidence="13">
    <location>
        <begin position="174"/>
        <end position="175"/>
    </location>
    <ligand>
        <name>ITP</name>
        <dbReference type="ChEBI" id="CHEBI:61402"/>
    </ligand>
</feature>
<dbReference type="GO" id="GO:0009204">
    <property type="term" value="P:deoxyribonucleoside triphosphate catabolic process"/>
    <property type="evidence" value="ECO:0007669"/>
    <property type="project" value="UniProtKB-UniRule"/>
</dbReference>
<gene>
    <name evidence="15" type="ORF">PPERSA_05908</name>
</gene>
<reference evidence="15 16" key="1">
    <citation type="journal article" date="2015" name="Sci. Rep.">
        <title>Genome of the facultative scuticociliatosis pathogen Pseudocohnilembus persalinus provides insight into its virulence through horizontal gene transfer.</title>
        <authorList>
            <person name="Xiong J."/>
            <person name="Wang G."/>
            <person name="Cheng J."/>
            <person name="Tian M."/>
            <person name="Pan X."/>
            <person name="Warren A."/>
            <person name="Jiang C."/>
            <person name="Yuan D."/>
            <person name="Miao W."/>
        </authorList>
    </citation>
    <scope>NUCLEOTIDE SEQUENCE [LARGE SCALE GENOMIC DNA]</scope>
    <source>
        <strain evidence="15">36N120E</strain>
    </source>
</reference>
<dbReference type="AlphaFoldDB" id="A0A0V0R435"/>
<dbReference type="HAMAP" id="MF_03148">
    <property type="entry name" value="HAM1_NTPase"/>
    <property type="match status" value="1"/>
</dbReference>
<keyword evidence="5 13" id="KW-0547">Nucleotide-binding</keyword>
<dbReference type="CDD" id="cd00515">
    <property type="entry name" value="HAM1"/>
    <property type="match status" value="1"/>
</dbReference>
<feature type="binding site" evidence="13">
    <location>
        <begin position="66"/>
        <end position="67"/>
    </location>
    <ligand>
        <name>ITP</name>
        <dbReference type="ChEBI" id="CHEBI:61402"/>
    </ligand>
</feature>
<keyword evidence="6 13" id="KW-0378">Hydrolase</keyword>
<dbReference type="Gene3D" id="3.90.950.10">
    <property type="match status" value="1"/>
</dbReference>
<comment type="caution">
    <text evidence="15">The sequence shown here is derived from an EMBL/GenBank/DDBJ whole genome shotgun (WGS) entry which is preliminary data.</text>
</comment>
<sequence length="192" mass="21582">MQGSKQVITLVTGNKNKLAEFQKLLGEAVTNQAVDLPELQGEPEDIAKEKCRLAFKQIGKPVITEDTSLCFNAHKGLPGPYIKWYLDKLGPQGLSEMLDSYQDKTGYAQCIIAYMKQEFSEPLVFVGKVDGSIVRPRQKEGEKAFGWDPIFEPKESNGKTFAEMEKSEKNLISHRGRAVEKLVQYLKEQGQL</sequence>
<keyword evidence="3 13" id="KW-0963">Cytoplasm</keyword>
<comment type="function">
    <text evidence="13">Pyrophosphatase that hydrolyzes non-canonical purine nucleotides such as inosine triphosphate (ITP), deoxyinosine triphosphate (dITP) or xanthosine 5'-triphosphate (XTP) to their respective monophosphate derivatives. The enzyme does not distinguish between the deoxy- and ribose forms. Probably excludes non-canonical purines from RNA and DNA precursor pools, thus preventing their incorporation into RNA and DNA and avoiding chromosomal lesions.</text>
</comment>
<dbReference type="InterPro" id="IPR029001">
    <property type="entry name" value="ITPase-like_fam"/>
</dbReference>
<evidence type="ECO:0000256" key="9">
    <source>
        <dbReference type="ARBA" id="ARBA00054940"/>
    </source>
</evidence>
<accession>A0A0V0R435</accession>
<feature type="binding site" evidence="13">
    <location>
        <begin position="145"/>
        <end position="148"/>
    </location>
    <ligand>
        <name>ITP</name>
        <dbReference type="ChEBI" id="CHEBI:61402"/>
    </ligand>
</feature>
<feature type="binding site" evidence="13">
    <location>
        <position position="50"/>
    </location>
    <ligand>
        <name>ITP</name>
        <dbReference type="ChEBI" id="CHEBI:61402"/>
    </ligand>
</feature>
<organism evidence="15 16">
    <name type="scientific">Pseudocohnilembus persalinus</name>
    <name type="common">Ciliate</name>
    <dbReference type="NCBI Taxonomy" id="266149"/>
    <lineage>
        <taxon>Eukaryota</taxon>
        <taxon>Sar</taxon>
        <taxon>Alveolata</taxon>
        <taxon>Ciliophora</taxon>
        <taxon>Intramacronucleata</taxon>
        <taxon>Oligohymenophorea</taxon>
        <taxon>Scuticociliatia</taxon>
        <taxon>Philasterida</taxon>
        <taxon>Pseudocohnilembidae</taxon>
        <taxon>Pseudocohnilembus</taxon>
    </lineage>
</organism>
<evidence type="ECO:0000256" key="10">
    <source>
        <dbReference type="ARBA" id="ARBA00093218"/>
    </source>
</evidence>
<comment type="function">
    <text evidence="9">Pyrophosphatase that hydrolyzes the non-canonical purine nucleotides inosine triphosphate (ITP), deoxyinosine triphosphate (dITP) as well as 2'-deoxy-N-6-hydroxylaminopurine triphosphate (dHAPTP) and xanthosine 5'-triphosphate (XTP) to their respective monophosphate derivatives. The enzyme does not distinguish between the deoxy- and ribose forms. Probably excludes non-canonical purines from RNA and DNA precursor pools, thus preventing their incorporation into RNA and DNA and avoiding chromosomal lesions.</text>
</comment>
<name>A0A0V0R435_PSEPJ</name>
<dbReference type="GO" id="GO:0046872">
    <property type="term" value="F:metal ion binding"/>
    <property type="evidence" value="ECO:0007669"/>
    <property type="project" value="UniProtKB-KW"/>
</dbReference>
<evidence type="ECO:0000256" key="6">
    <source>
        <dbReference type="ARBA" id="ARBA00022801"/>
    </source>
</evidence>
<dbReference type="GO" id="GO:0005737">
    <property type="term" value="C:cytoplasm"/>
    <property type="evidence" value="ECO:0007669"/>
    <property type="project" value="UniProtKB-SubCell"/>
</dbReference>
<feature type="binding site" evidence="13">
    <location>
        <position position="66"/>
    </location>
    <ligand>
        <name>Mg(2+)</name>
        <dbReference type="ChEBI" id="CHEBI:18420"/>
    </ligand>
</feature>
<dbReference type="InterPro" id="IPR002637">
    <property type="entry name" value="RdgB/HAM1"/>
</dbReference>
<evidence type="ECO:0000256" key="8">
    <source>
        <dbReference type="ARBA" id="ARBA00023080"/>
    </source>
</evidence>
<comment type="catalytic activity">
    <reaction evidence="10">
        <text>ITP + H2O = IMP + diphosphate + H(+)</text>
        <dbReference type="Rhea" id="RHEA:29399"/>
        <dbReference type="ChEBI" id="CHEBI:15377"/>
        <dbReference type="ChEBI" id="CHEBI:15378"/>
        <dbReference type="ChEBI" id="CHEBI:33019"/>
        <dbReference type="ChEBI" id="CHEBI:58053"/>
        <dbReference type="ChEBI" id="CHEBI:61402"/>
        <dbReference type="EC" id="3.6.1.66"/>
    </reaction>
    <physiologicalReaction direction="left-to-right" evidence="10">
        <dbReference type="Rhea" id="RHEA:29400"/>
    </physiologicalReaction>
</comment>
<evidence type="ECO:0000256" key="14">
    <source>
        <dbReference type="RuleBase" id="RU003781"/>
    </source>
</evidence>
<dbReference type="GO" id="GO:0009117">
    <property type="term" value="P:nucleotide metabolic process"/>
    <property type="evidence" value="ECO:0007669"/>
    <property type="project" value="UniProtKB-KW"/>
</dbReference>
<evidence type="ECO:0000256" key="12">
    <source>
        <dbReference type="ARBA" id="ARBA00093271"/>
    </source>
</evidence>
<comment type="similarity">
    <text evidence="2 13 14">Belongs to the HAM1 NTPase family.</text>
</comment>
<dbReference type="OrthoDB" id="6288734at2759"/>
<evidence type="ECO:0000313" key="16">
    <source>
        <dbReference type="Proteomes" id="UP000054937"/>
    </source>
</evidence>
<comment type="catalytic activity">
    <reaction evidence="13">
        <text>XTP + H2O = XMP + diphosphate + H(+)</text>
        <dbReference type="Rhea" id="RHEA:28610"/>
        <dbReference type="ChEBI" id="CHEBI:15377"/>
        <dbReference type="ChEBI" id="CHEBI:15378"/>
        <dbReference type="ChEBI" id="CHEBI:33019"/>
        <dbReference type="ChEBI" id="CHEBI:57464"/>
        <dbReference type="ChEBI" id="CHEBI:61314"/>
        <dbReference type="EC" id="3.6.1.66"/>
    </reaction>
</comment>
<dbReference type="OMA" id="YDPIFQP"/>
<evidence type="ECO:0000256" key="2">
    <source>
        <dbReference type="ARBA" id="ARBA00008023"/>
    </source>
</evidence>
<keyword evidence="4 13" id="KW-0479">Metal-binding</keyword>
<keyword evidence="8 13" id="KW-0546">Nucleotide metabolism</keyword>